<protein>
    <submittedName>
        <fullName evidence="1">Uncharacterized protein</fullName>
    </submittedName>
</protein>
<evidence type="ECO:0000313" key="1">
    <source>
        <dbReference type="EMBL" id="OZG56987.1"/>
    </source>
</evidence>
<reference evidence="1 2" key="1">
    <citation type="journal article" date="2017" name="BMC Genomics">
        <title>Comparative genomic and phylogenomic analyses of the Bifidobacteriaceae family.</title>
        <authorList>
            <person name="Lugli G.A."/>
            <person name="Milani C."/>
            <person name="Turroni F."/>
            <person name="Duranti S."/>
            <person name="Mancabelli L."/>
            <person name="Mangifesta M."/>
            <person name="Ferrario C."/>
            <person name="Modesto M."/>
            <person name="Mattarelli P."/>
            <person name="Jiri K."/>
            <person name="van Sinderen D."/>
            <person name="Ventura M."/>
        </authorList>
    </citation>
    <scope>NUCLEOTIDE SEQUENCE [LARGE SCALE GENOMIC DNA]</scope>
    <source>
        <strain evidence="1 2">DSM 100201</strain>
    </source>
</reference>
<dbReference type="Proteomes" id="UP000216444">
    <property type="component" value="Unassembled WGS sequence"/>
</dbReference>
<keyword evidence="2" id="KW-1185">Reference proteome</keyword>
<name>A0A261FCX4_9BIFI</name>
<sequence length="138" mass="15532">MSIIHPKRHTRPRPRTVHIPETTHHRLRRAYPAAIQFLRQPAAVSGFGTAAGTTRECTCGYKTRSPQQFIHHLEEKATPMPIAVYQSPRPARPSPAHRLVDTAKQGTVFICSCGHDYSSLGLMQEHVRYADKTETDHA</sequence>
<dbReference type="EMBL" id="MWWV01000012">
    <property type="protein sequence ID" value="OZG56987.1"/>
    <property type="molecule type" value="Genomic_DNA"/>
</dbReference>
<dbReference type="RefSeq" id="WP_094664478.1">
    <property type="nucleotide sequence ID" value="NZ_MWWV01000012.1"/>
</dbReference>
<proteinExistence type="predicted"/>
<gene>
    <name evidence="1" type="ORF">BTIS_1649</name>
</gene>
<evidence type="ECO:0000313" key="2">
    <source>
        <dbReference type="Proteomes" id="UP000216444"/>
    </source>
</evidence>
<organism evidence="1 2">
    <name type="scientific">Bifidobacterium tissieri</name>
    <dbReference type="NCBI Taxonomy" id="1630162"/>
    <lineage>
        <taxon>Bacteria</taxon>
        <taxon>Bacillati</taxon>
        <taxon>Actinomycetota</taxon>
        <taxon>Actinomycetes</taxon>
        <taxon>Bifidobacteriales</taxon>
        <taxon>Bifidobacteriaceae</taxon>
        <taxon>Bifidobacterium</taxon>
    </lineage>
</organism>
<dbReference type="AlphaFoldDB" id="A0A261FCX4"/>
<accession>A0A261FCX4</accession>
<comment type="caution">
    <text evidence="1">The sequence shown here is derived from an EMBL/GenBank/DDBJ whole genome shotgun (WGS) entry which is preliminary data.</text>
</comment>